<proteinExistence type="predicted"/>
<protein>
    <submittedName>
        <fullName evidence="1">Uncharacterized protein</fullName>
    </submittedName>
</protein>
<accession>A0ACB6V2B9</accession>
<comment type="caution">
    <text evidence="1">The sequence shown here is derived from an EMBL/GenBank/DDBJ whole genome shotgun (WGS) entry which is preliminary data.</text>
</comment>
<evidence type="ECO:0000313" key="1">
    <source>
        <dbReference type="EMBL" id="KAF5095627.1"/>
    </source>
</evidence>
<name>A0ACB6V2B9_9ASCO</name>
<organism evidence="1 2">
    <name type="scientific">Geotrichum galactomycetum</name>
    <dbReference type="NCBI Taxonomy" id="27317"/>
    <lineage>
        <taxon>Eukaryota</taxon>
        <taxon>Fungi</taxon>
        <taxon>Dikarya</taxon>
        <taxon>Ascomycota</taxon>
        <taxon>Saccharomycotina</taxon>
        <taxon>Dipodascomycetes</taxon>
        <taxon>Dipodascales</taxon>
        <taxon>Dipodascaceae</taxon>
        <taxon>Geotrichum</taxon>
    </lineage>
</organism>
<dbReference type="Proteomes" id="UP000744676">
    <property type="component" value="Unassembled WGS sequence"/>
</dbReference>
<dbReference type="EMBL" id="QVQA01000117">
    <property type="protein sequence ID" value="KAF5095627.1"/>
    <property type="molecule type" value="Genomic_DNA"/>
</dbReference>
<gene>
    <name evidence="1" type="ORF">D0Z00_003073</name>
</gene>
<reference evidence="1 2" key="1">
    <citation type="journal article" date="2020" name="Front. Microbiol.">
        <title>Phenotypic and Genetic Characterization of the Cheese Ripening Yeast Geotrichum candidum.</title>
        <authorList>
            <person name="Perkins V."/>
            <person name="Vignola S."/>
            <person name="Lessard M.H."/>
            <person name="Plante P.L."/>
            <person name="Corbeil J."/>
            <person name="Dugat-Bony E."/>
            <person name="Frenette M."/>
            <person name="Labrie S."/>
        </authorList>
    </citation>
    <scope>NUCLEOTIDE SEQUENCE [LARGE SCALE GENOMIC DNA]</scope>
    <source>
        <strain evidence="1 2">LMA-1147</strain>
    </source>
</reference>
<evidence type="ECO:0000313" key="2">
    <source>
        <dbReference type="Proteomes" id="UP000744676"/>
    </source>
</evidence>
<sequence length="284" mass="32908">MPYTVFQNQADLEIGRSPAHNPRTHIMVTTEELKELKMKKKMSKKLHRSPKAGTVQPDSQSITSLQATTTPQYQAVPKAIPQTAQHARHHQDSNKVPRENHFADHHIHPSQYFPYMYKVPRQYRHLLVSTEDMLQQFQVSEAPQSQAQAVYQLQKQQHKKKQVRFEDSRVYNQALPAQIDGTLANSSPYLTQQEQVSQPPRPQQLYYKPSPPPSYSEVAHLKSQEVVMPEEDAKTMLKAVAMIFGLMLLYRIFKNFTMMESQLLIFVIYVGLIGYIVMNYLSRR</sequence>
<keyword evidence="2" id="KW-1185">Reference proteome</keyword>